<dbReference type="InParanoid" id="A0A078BCR6"/>
<reference evidence="14 15" key="1">
    <citation type="submission" date="2014-06" db="EMBL/GenBank/DDBJ databases">
        <authorList>
            <person name="Swart Estienne"/>
        </authorList>
    </citation>
    <scope>NUCLEOTIDE SEQUENCE [LARGE SCALE GENOMIC DNA]</scope>
    <source>
        <strain evidence="14 15">130c</strain>
    </source>
</reference>
<evidence type="ECO:0000256" key="2">
    <source>
        <dbReference type="ARBA" id="ARBA00022741"/>
    </source>
</evidence>
<keyword evidence="15" id="KW-1185">Reference proteome</keyword>
<dbReference type="PROSITE" id="PS51194">
    <property type="entry name" value="HELICASE_CTER"/>
    <property type="match status" value="1"/>
</dbReference>
<evidence type="ECO:0000256" key="1">
    <source>
        <dbReference type="ARBA" id="ARBA00012552"/>
    </source>
</evidence>
<dbReference type="InterPro" id="IPR001650">
    <property type="entry name" value="Helicase_C-like"/>
</dbReference>
<dbReference type="Pfam" id="PF00271">
    <property type="entry name" value="Helicase_C"/>
    <property type="match status" value="1"/>
</dbReference>
<dbReference type="EMBL" id="CCKQ01019007">
    <property type="protein sequence ID" value="CDW91012.1"/>
    <property type="molecule type" value="Genomic_DNA"/>
</dbReference>
<gene>
    <name evidence="14" type="primary">Contig14168.g15095</name>
    <name evidence="14" type="ORF">STYLEM_20160</name>
</gene>
<evidence type="ECO:0000313" key="15">
    <source>
        <dbReference type="Proteomes" id="UP000039865"/>
    </source>
</evidence>
<evidence type="ECO:0000256" key="5">
    <source>
        <dbReference type="ARBA" id="ARBA00022840"/>
    </source>
</evidence>
<evidence type="ECO:0000256" key="3">
    <source>
        <dbReference type="ARBA" id="ARBA00022801"/>
    </source>
</evidence>
<dbReference type="GO" id="GO:0016787">
    <property type="term" value="F:hydrolase activity"/>
    <property type="evidence" value="ECO:0007669"/>
    <property type="project" value="UniProtKB-KW"/>
</dbReference>
<dbReference type="GO" id="GO:0003724">
    <property type="term" value="F:RNA helicase activity"/>
    <property type="evidence" value="ECO:0007669"/>
    <property type="project" value="UniProtKB-EC"/>
</dbReference>
<evidence type="ECO:0000313" key="14">
    <source>
        <dbReference type="EMBL" id="CDW91012.1"/>
    </source>
</evidence>
<feature type="coiled-coil region" evidence="10">
    <location>
        <begin position="58"/>
        <end position="103"/>
    </location>
</feature>
<dbReference type="OrthoDB" id="360161at2759"/>
<dbReference type="GO" id="GO:0003723">
    <property type="term" value="F:RNA binding"/>
    <property type="evidence" value="ECO:0007669"/>
    <property type="project" value="UniProtKB-KW"/>
</dbReference>
<keyword evidence="3 9" id="KW-0378">Hydrolase</keyword>
<dbReference type="GO" id="GO:0005524">
    <property type="term" value="F:ATP binding"/>
    <property type="evidence" value="ECO:0007669"/>
    <property type="project" value="UniProtKB-KW"/>
</dbReference>
<dbReference type="SMART" id="SM00487">
    <property type="entry name" value="DEXDc"/>
    <property type="match status" value="1"/>
</dbReference>
<dbReference type="AlphaFoldDB" id="A0A078BCR6"/>
<dbReference type="SUPFAM" id="SSF52540">
    <property type="entry name" value="P-loop containing nucleoside triphosphate hydrolases"/>
    <property type="match status" value="1"/>
</dbReference>
<keyword evidence="10" id="KW-0175">Coiled coil</keyword>
<evidence type="ECO:0000256" key="9">
    <source>
        <dbReference type="RuleBase" id="RU000492"/>
    </source>
</evidence>
<evidence type="ECO:0000256" key="10">
    <source>
        <dbReference type="SAM" id="Coils"/>
    </source>
</evidence>
<organism evidence="14 15">
    <name type="scientific">Stylonychia lemnae</name>
    <name type="common">Ciliate</name>
    <dbReference type="NCBI Taxonomy" id="5949"/>
    <lineage>
        <taxon>Eukaryota</taxon>
        <taxon>Sar</taxon>
        <taxon>Alveolata</taxon>
        <taxon>Ciliophora</taxon>
        <taxon>Intramacronucleata</taxon>
        <taxon>Spirotrichea</taxon>
        <taxon>Stichotrichia</taxon>
        <taxon>Sporadotrichida</taxon>
        <taxon>Oxytrichidae</taxon>
        <taxon>Stylonychinae</taxon>
        <taxon>Stylonychia</taxon>
    </lineage>
</organism>
<dbReference type="InterPro" id="IPR011545">
    <property type="entry name" value="DEAD/DEAH_box_helicase_dom"/>
</dbReference>
<feature type="region of interest" description="Disordered" evidence="11">
    <location>
        <begin position="24"/>
        <end position="53"/>
    </location>
</feature>
<protein>
    <recommendedName>
        <fullName evidence="1">RNA helicase</fullName>
        <ecNumber evidence="1">3.6.4.13</ecNumber>
    </recommendedName>
</protein>
<dbReference type="Pfam" id="PF00270">
    <property type="entry name" value="DEAD"/>
    <property type="match status" value="1"/>
</dbReference>
<feature type="domain" description="Helicase ATP-binding" evidence="12">
    <location>
        <begin position="157"/>
        <end position="332"/>
    </location>
</feature>
<accession>A0A078BCR6</accession>
<evidence type="ECO:0000259" key="12">
    <source>
        <dbReference type="PROSITE" id="PS51192"/>
    </source>
</evidence>
<evidence type="ECO:0000256" key="6">
    <source>
        <dbReference type="ARBA" id="ARBA00022884"/>
    </source>
</evidence>
<feature type="region of interest" description="Disordered" evidence="11">
    <location>
        <begin position="551"/>
        <end position="612"/>
    </location>
</feature>
<dbReference type="InterPro" id="IPR014001">
    <property type="entry name" value="Helicase_ATP-bd"/>
</dbReference>
<dbReference type="InterPro" id="IPR027417">
    <property type="entry name" value="P-loop_NTPase"/>
</dbReference>
<dbReference type="InterPro" id="IPR000629">
    <property type="entry name" value="RNA-helicase_DEAD-box_CS"/>
</dbReference>
<evidence type="ECO:0000256" key="11">
    <source>
        <dbReference type="SAM" id="MobiDB-lite"/>
    </source>
</evidence>
<dbReference type="PANTHER" id="PTHR47959">
    <property type="entry name" value="ATP-DEPENDENT RNA HELICASE RHLE-RELATED"/>
    <property type="match status" value="1"/>
</dbReference>
<dbReference type="Gene3D" id="3.40.50.300">
    <property type="entry name" value="P-loop containing nucleotide triphosphate hydrolases"/>
    <property type="match status" value="2"/>
</dbReference>
<evidence type="ECO:0000256" key="7">
    <source>
        <dbReference type="ARBA" id="ARBA00024355"/>
    </source>
</evidence>
<keyword evidence="5 9" id="KW-0067">ATP-binding</keyword>
<name>A0A078BCR6_STYLE</name>
<proteinExistence type="inferred from homology"/>
<evidence type="ECO:0000256" key="4">
    <source>
        <dbReference type="ARBA" id="ARBA00022806"/>
    </source>
</evidence>
<comment type="similarity">
    <text evidence="7">Belongs to the DEAD box helicase family. DDX52/ROK1 subfamily.</text>
</comment>
<dbReference type="GO" id="GO:0005829">
    <property type="term" value="C:cytosol"/>
    <property type="evidence" value="ECO:0007669"/>
    <property type="project" value="TreeGrafter"/>
</dbReference>
<evidence type="ECO:0000259" key="13">
    <source>
        <dbReference type="PROSITE" id="PS51194"/>
    </source>
</evidence>
<dbReference type="Proteomes" id="UP000039865">
    <property type="component" value="Unassembled WGS sequence"/>
</dbReference>
<dbReference type="SMART" id="SM00490">
    <property type="entry name" value="HELICc"/>
    <property type="match status" value="1"/>
</dbReference>
<dbReference type="CDD" id="cd18787">
    <property type="entry name" value="SF2_C_DEAD"/>
    <property type="match status" value="1"/>
</dbReference>
<evidence type="ECO:0000256" key="8">
    <source>
        <dbReference type="ARBA" id="ARBA00047984"/>
    </source>
</evidence>
<comment type="catalytic activity">
    <reaction evidence="8">
        <text>ATP + H2O = ADP + phosphate + H(+)</text>
        <dbReference type="Rhea" id="RHEA:13065"/>
        <dbReference type="ChEBI" id="CHEBI:15377"/>
        <dbReference type="ChEBI" id="CHEBI:15378"/>
        <dbReference type="ChEBI" id="CHEBI:30616"/>
        <dbReference type="ChEBI" id="CHEBI:43474"/>
        <dbReference type="ChEBI" id="CHEBI:456216"/>
        <dbReference type="EC" id="3.6.4.13"/>
    </reaction>
</comment>
<keyword evidence="2 9" id="KW-0547">Nucleotide-binding</keyword>
<dbReference type="OMA" id="EMAHSIM"/>
<dbReference type="InterPro" id="IPR050079">
    <property type="entry name" value="DEAD_box_RNA_helicase"/>
</dbReference>
<feature type="compositionally biased region" description="Acidic residues" evidence="11">
    <location>
        <begin position="578"/>
        <end position="612"/>
    </location>
</feature>
<dbReference type="EC" id="3.6.4.13" evidence="1"/>
<keyword evidence="6" id="KW-0694">RNA-binding</keyword>
<feature type="domain" description="Helicase C-terminal" evidence="13">
    <location>
        <begin position="360"/>
        <end position="504"/>
    </location>
</feature>
<dbReference type="PROSITE" id="PS51192">
    <property type="entry name" value="HELICASE_ATP_BIND_1"/>
    <property type="match status" value="1"/>
</dbReference>
<dbReference type="PROSITE" id="PS00039">
    <property type="entry name" value="DEAD_ATP_HELICASE"/>
    <property type="match status" value="1"/>
</dbReference>
<sequence>MNTFQLLKSGTSFKKDKIAPDAKFKKSEELKQKQAAEENGGQKEDPRDYLNYESDKEIPDITKQIKKLKKQLKATTGEKPKKIQKIEEQYKHLVNKKKEVMNQLRKKYRIKVEGDSVPDLIDSFAKLTKKYKLTESFNHKLAENHFKKPTPVQMQAIPVLFNKRSAIVLAETGSGKSLAFIAPMLHLLKNGDGLKAIVVSPTRELTIQLYKEFLMFSQIGSHSQSPRVKFLRKTLFPKNEEQYNQLIQSTEILISTPLKLAELCQKHPLNNLEFLVVDEADKMFELGFLEQIDTILSQQNNQQKMCKFLFSATMQPGIEDLVRTIMDDPIKIQIGIKNASNQLIDQKIQYVGDEQGKLMTLRQLFQAGFEPPMLIFVQSKQRAKELFHELIYEGLNANVIHADKKKHERDEIIKQFRLGKIWVLIATDLMARGIDFKGVNMVINYDFPQSIVSYIHRIGRTGRAGKAGKAITYFTDDDSEFLRNIANLLKKSGLDVPDWMLTMKPATSKRWKEIEKKPIQRRTISTEIEKNTNKRFQKQILKEGKRLSKLAQKFPQNINPVDEDGNEINEGKWQKDDHDEDEAGQEVWEDDEKLGSDEEWGSGDEEINSDEC</sequence>
<dbReference type="PANTHER" id="PTHR47959:SF15">
    <property type="entry name" value="RNA HELICASE"/>
    <property type="match status" value="1"/>
</dbReference>
<keyword evidence="4 9" id="KW-0347">Helicase</keyword>